<evidence type="ECO:0000313" key="2">
    <source>
        <dbReference type="Proteomes" id="UP000622166"/>
    </source>
</evidence>
<keyword evidence="2" id="KW-1185">Reference proteome</keyword>
<accession>A0A918PS36</accession>
<dbReference type="NCBIfam" id="NF033519">
    <property type="entry name" value="transpos_ISAzo13"/>
    <property type="match status" value="1"/>
</dbReference>
<proteinExistence type="predicted"/>
<reference evidence="1" key="2">
    <citation type="submission" date="2020-09" db="EMBL/GenBank/DDBJ databases">
        <authorList>
            <person name="Sun Q."/>
            <person name="Ohkuma M."/>
        </authorList>
    </citation>
    <scope>NUCLEOTIDE SEQUENCE</scope>
    <source>
        <strain evidence="1">JCM 4815</strain>
    </source>
</reference>
<dbReference type="AlphaFoldDB" id="A0A918PS36"/>
<name>A0A918PS36_9ACTN</name>
<dbReference type="EMBL" id="BMVW01000009">
    <property type="protein sequence ID" value="GGZ21007.1"/>
    <property type="molecule type" value="Genomic_DNA"/>
</dbReference>
<reference evidence="1" key="1">
    <citation type="journal article" date="2014" name="Int. J. Syst. Evol. Microbiol.">
        <title>Complete genome sequence of Corynebacterium casei LMG S-19264T (=DSM 44701T), isolated from a smear-ripened cheese.</title>
        <authorList>
            <consortium name="US DOE Joint Genome Institute (JGI-PGF)"/>
            <person name="Walter F."/>
            <person name="Albersmeier A."/>
            <person name="Kalinowski J."/>
            <person name="Ruckert C."/>
        </authorList>
    </citation>
    <scope>NUCLEOTIDE SEQUENCE</scope>
    <source>
        <strain evidence="1">JCM 4815</strain>
    </source>
</reference>
<evidence type="ECO:0000313" key="1">
    <source>
        <dbReference type="EMBL" id="GGZ21007.1"/>
    </source>
</evidence>
<sequence length="558" mass="61494">MTVPSQVRVPAAVLQYKFEQILPHLDERRRRLYLASEAISLGHGGIALVADVSRTSTATISRGITELEAHAAPTHRIRAPGGGRKPLTATDTGLLPALEMLIEPHTRGDPVSPLRWTTLSLRSLAKALSEQGHPVGATTVRRLLHAMGYSLQGTAKTTEGARHQDRDAQFAHINATATTFLNGGQPVISVDTKAKEWIGNRDRPGRVWRPCKDPIKVDCHSHLFDDDQSAAIPYGIYDLATNTGWVNVGTDHDTAEFATESIRRWWHRHGRADHPDADRLLITADAGGSNNPRYWTWRKQLHTFAWESGLKITVCHFPPGTSKWNKIEHRMFCHITANWRGRPLTSYQVVLETIAATTTAAGLRIGAELDTGDYPLGTTVTAAVFHALPITPDAFHGDGNYTLAPDPPGLSTEPATRRPIDPAVTSLLSDPTLTGLARSEFAHLVAVSEPYWDALAEAAFQRRFHRPRSYLHPQTSSLDHFHRLLAALLHRRRAATSTLMAQMLSVTRTNLSNQFQDGHRILDLHGIAVTPIPGSPARTLQQLRARLASAEDTPTDQL</sequence>
<dbReference type="Proteomes" id="UP000622166">
    <property type="component" value="Unassembled WGS sequence"/>
</dbReference>
<protein>
    <recommendedName>
        <fullName evidence="3">Transposase</fullName>
    </recommendedName>
</protein>
<dbReference type="Pfam" id="PF07592">
    <property type="entry name" value="DDE_Tnp_ISAZ013"/>
    <property type="match status" value="1"/>
</dbReference>
<dbReference type="InterPro" id="IPR011518">
    <property type="entry name" value="Transposase_36"/>
</dbReference>
<organism evidence="1 2">
    <name type="scientific">Streptomyces poonensis</name>
    <dbReference type="NCBI Taxonomy" id="68255"/>
    <lineage>
        <taxon>Bacteria</taxon>
        <taxon>Bacillati</taxon>
        <taxon>Actinomycetota</taxon>
        <taxon>Actinomycetes</taxon>
        <taxon>Kitasatosporales</taxon>
        <taxon>Streptomycetaceae</taxon>
        <taxon>Streptomyces</taxon>
    </lineage>
</organism>
<comment type="caution">
    <text evidence="1">The sequence shown here is derived from an EMBL/GenBank/DDBJ whole genome shotgun (WGS) entry which is preliminary data.</text>
</comment>
<evidence type="ECO:0008006" key="3">
    <source>
        <dbReference type="Google" id="ProtNLM"/>
    </source>
</evidence>
<gene>
    <name evidence="1" type="ORF">GCM10010365_46710</name>
</gene>